<keyword evidence="2" id="KW-1185">Reference proteome</keyword>
<reference evidence="1" key="1">
    <citation type="submission" date="2020-11" db="EMBL/GenBank/DDBJ databases">
        <authorList>
            <consortium name="DOE Joint Genome Institute"/>
            <person name="Ahrendt S."/>
            <person name="Riley R."/>
            <person name="Andreopoulos W."/>
            <person name="Labutti K."/>
            <person name="Pangilinan J."/>
            <person name="Ruiz-Duenas F.J."/>
            <person name="Barrasa J.M."/>
            <person name="Sanchez-Garcia M."/>
            <person name="Camarero S."/>
            <person name="Miyauchi S."/>
            <person name="Serrano A."/>
            <person name="Linde D."/>
            <person name="Babiker R."/>
            <person name="Drula E."/>
            <person name="Ayuso-Fernandez I."/>
            <person name="Pacheco R."/>
            <person name="Padilla G."/>
            <person name="Ferreira P."/>
            <person name="Barriuso J."/>
            <person name="Kellner H."/>
            <person name="Castanera R."/>
            <person name="Alfaro M."/>
            <person name="Ramirez L."/>
            <person name="Pisabarro A.G."/>
            <person name="Kuo A."/>
            <person name="Tritt A."/>
            <person name="Lipzen A."/>
            <person name="He G."/>
            <person name="Yan M."/>
            <person name="Ng V."/>
            <person name="Cullen D."/>
            <person name="Martin F."/>
            <person name="Rosso M.-N."/>
            <person name="Henrissat B."/>
            <person name="Hibbett D."/>
            <person name="Martinez A.T."/>
            <person name="Grigoriev I.V."/>
        </authorList>
    </citation>
    <scope>NUCLEOTIDE SEQUENCE</scope>
    <source>
        <strain evidence="1">MF-IS2</strain>
    </source>
</reference>
<dbReference type="Proteomes" id="UP000807342">
    <property type="component" value="Unassembled WGS sequence"/>
</dbReference>
<dbReference type="AlphaFoldDB" id="A0A9P5X9J5"/>
<accession>A0A9P5X9J5</accession>
<dbReference type="EMBL" id="MU151312">
    <property type="protein sequence ID" value="KAF9445276.1"/>
    <property type="molecule type" value="Genomic_DNA"/>
</dbReference>
<gene>
    <name evidence="1" type="ORF">P691DRAFT_805939</name>
</gene>
<organism evidence="1 2">
    <name type="scientific">Macrolepiota fuliginosa MF-IS2</name>
    <dbReference type="NCBI Taxonomy" id="1400762"/>
    <lineage>
        <taxon>Eukaryota</taxon>
        <taxon>Fungi</taxon>
        <taxon>Dikarya</taxon>
        <taxon>Basidiomycota</taxon>
        <taxon>Agaricomycotina</taxon>
        <taxon>Agaricomycetes</taxon>
        <taxon>Agaricomycetidae</taxon>
        <taxon>Agaricales</taxon>
        <taxon>Agaricineae</taxon>
        <taxon>Agaricaceae</taxon>
        <taxon>Macrolepiota</taxon>
    </lineage>
</organism>
<name>A0A9P5X9J5_9AGAR</name>
<sequence length="70" mass="7418">MALLCSQMRHPPAGAGSTATAETYLFSRWITCPSQPKLLSTACYAGKPSGFRPICFGKLCIPSPCITPAI</sequence>
<proteinExistence type="predicted"/>
<evidence type="ECO:0000313" key="1">
    <source>
        <dbReference type="EMBL" id="KAF9445276.1"/>
    </source>
</evidence>
<comment type="caution">
    <text evidence="1">The sequence shown here is derived from an EMBL/GenBank/DDBJ whole genome shotgun (WGS) entry which is preliminary data.</text>
</comment>
<protein>
    <submittedName>
        <fullName evidence="1">Uncharacterized protein</fullName>
    </submittedName>
</protein>
<evidence type="ECO:0000313" key="2">
    <source>
        <dbReference type="Proteomes" id="UP000807342"/>
    </source>
</evidence>